<evidence type="ECO:0000256" key="8">
    <source>
        <dbReference type="ARBA" id="ARBA00023170"/>
    </source>
</evidence>
<gene>
    <name evidence="13" type="primary">LOC103184469</name>
</gene>
<dbReference type="PROSITE" id="PS50262">
    <property type="entry name" value="G_PROTEIN_RECEP_F1_2"/>
    <property type="match status" value="1"/>
</dbReference>
<reference evidence="14" key="2">
    <citation type="journal article" date="2007" name="PLoS Biol.">
        <title>Survey sequencing and comparative analysis of the elephant shark (Callorhinchus milii) genome.</title>
        <authorList>
            <person name="Venkatesh B."/>
            <person name="Kirkness E.F."/>
            <person name="Loh Y.H."/>
            <person name="Halpern A.L."/>
            <person name="Lee A.P."/>
            <person name="Johnson J."/>
            <person name="Dandona N."/>
            <person name="Viswanathan L.D."/>
            <person name="Tay A."/>
            <person name="Venter J.C."/>
            <person name="Strausberg R.L."/>
            <person name="Brenner S."/>
        </authorList>
    </citation>
    <scope>NUCLEOTIDE SEQUENCE [LARGE SCALE GENOMIC DNA]</scope>
</reference>
<dbReference type="OMA" id="FYISMYC"/>
<evidence type="ECO:0000256" key="6">
    <source>
        <dbReference type="ARBA" id="ARBA00023136"/>
    </source>
</evidence>
<feature type="transmembrane region" description="Helical" evidence="10">
    <location>
        <begin position="233"/>
        <end position="252"/>
    </location>
</feature>
<sequence length="381" mass="43388">MANGSAEILMNTSTINATTCLVSDEYKYSVYSIVYSIVFAVGFISNLLALYIFCWVTRNKNASTVYLINLAVADLLFALSLPLRVTYYLNGLHWPFGDVMCRLSSYIFYLSMYCSIFFLTCLSVSRYLSIAQYFKLQRLFTFRRCTLTCACIWLFVSVTSSPFLLSGTHVIDGKVKCFQPITMSNWIRIANLNYLALVIGFLLPFATILVCYTLMIKHIMRTSWSRKKVRRDVATIVLVLGVFLICFLPYHIQRTVHLHFLVHHHTNCDLENTLRKSVVATLCLATANSCFDPLLYIFVGQGFKKFVRTRFMKINPNMVSSSSSTKINTSELYSPQARDLELCPMGPSDVAQTPAYGGRVGDDEEQCQRENLFSNRQDISQ</sequence>
<dbReference type="FunFam" id="1.20.1070.10:FF:000017">
    <property type="entry name" value="lysophosphatidic acid receptor 4"/>
    <property type="match status" value="1"/>
</dbReference>
<dbReference type="AlphaFoldDB" id="V9KL98"/>
<dbReference type="InterPro" id="IPR000276">
    <property type="entry name" value="GPCR_Rhodpsn"/>
</dbReference>
<reference evidence="14" key="1">
    <citation type="journal article" date="2006" name="Science">
        <title>Ancient noncoding elements conserved in the human genome.</title>
        <authorList>
            <person name="Venkatesh B."/>
            <person name="Kirkness E.F."/>
            <person name="Loh Y.H."/>
            <person name="Halpern A.L."/>
            <person name="Lee A.P."/>
            <person name="Johnson J."/>
            <person name="Dandona N."/>
            <person name="Viswanathan L.D."/>
            <person name="Tay A."/>
            <person name="Venter J.C."/>
            <person name="Strausberg R.L."/>
            <person name="Brenner S."/>
        </authorList>
    </citation>
    <scope>NUCLEOTIDE SEQUENCE [LARGE SCALE GENOMIC DNA]</scope>
</reference>
<evidence type="ECO:0000313" key="14">
    <source>
        <dbReference type="Proteomes" id="UP000314986"/>
    </source>
</evidence>
<feature type="domain" description="G-protein coupled receptors family 1 profile" evidence="11">
    <location>
        <begin position="45"/>
        <end position="296"/>
    </location>
</feature>
<dbReference type="GO" id="GO:0004930">
    <property type="term" value="F:G protein-coupled receptor activity"/>
    <property type="evidence" value="ECO:0007669"/>
    <property type="project" value="UniProtKB-KW"/>
</dbReference>
<evidence type="ECO:0000256" key="4">
    <source>
        <dbReference type="ARBA" id="ARBA00022989"/>
    </source>
</evidence>
<dbReference type="GeneID" id="103184469"/>
<dbReference type="KEGG" id="cmk:103184469"/>
<keyword evidence="4 10" id="KW-1133">Transmembrane helix</keyword>
<organism evidence="12">
    <name type="scientific">Callorhinchus milii</name>
    <name type="common">Ghost shark</name>
    <dbReference type="NCBI Taxonomy" id="7868"/>
    <lineage>
        <taxon>Eukaryota</taxon>
        <taxon>Metazoa</taxon>
        <taxon>Chordata</taxon>
        <taxon>Craniata</taxon>
        <taxon>Vertebrata</taxon>
        <taxon>Chondrichthyes</taxon>
        <taxon>Holocephali</taxon>
        <taxon>Chimaeriformes</taxon>
        <taxon>Callorhinchidae</taxon>
        <taxon>Callorhinchus</taxon>
    </lineage>
</organism>
<evidence type="ECO:0000313" key="13">
    <source>
        <dbReference type="Ensembl" id="ENSCMIP00000024577.1"/>
    </source>
</evidence>
<evidence type="ECO:0000256" key="5">
    <source>
        <dbReference type="ARBA" id="ARBA00023040"/>
    </source>
</evidence>
<dbReference type="PRINTS" id="PR00237">
    <property type="entry name" value="GPCRRHODOPSN"/>
</dbReference>
<keyword evidence="6 10" id="KW-0472">Membrane</keyword>
<dbReference type="SUPFAM" id="SSF81321">
    <property type="entry name" value="Family A G protein-coupled receptor-like"/>
    <property type="match status" value="1"/>
</dbReference>
<dbReference type="OrthoDB" id="9990906at2759"/>
<dbReference type="STRING" id="7868.ENSCMIP00000024577"/>
<dbReference type="PANTHER" id="PTHR24231">
    <property type="entry name" value="PURINOCEPTOR-RELATED G-PROTEIN COUPLED RECEPTOR"/>
    <property type="match status" value="1"/>
</dbReference>
<evidence type="ECO:0000259" key="11">
    <source>
        <dbReference type="PROSITE" id="PS50262"/>
    </source>
</evidence>
<keyword evidence="3 10" id="KW-0812">Transmembrane</keyword>
<evidence type="ECO:0000256" key="2">
    <source>
        <dbReference type="ARBA" id="ARBA00022475"/>
    </source>
</evidence>
<name>V9KL98_CALMI</name>
<feature type="transmembrane region" description="Helical" evidence="10">
    <location>
        <begin position="145"/>
        <end position="165"/>
    </location>
</feature>
<dbReference type="GeneTree" id="ENSGT01150000286937"/>
<evidence type="ECO:0000256" key="1">
    <source>
        <dbReference type="ARBA" id="ARBA00004651"/>
    </source>
</evidence>
<evidence type="ECO:0000313" key="12">
    <source>
        <dbReference type="EMBL" id="AFO98818.1"/>
    </source>
</evidence>
<evidence type="ECO:0000256" key="10">
    <source>
        <dbReference type="SAM" id="Phobius"/>
    </source>
</evidence>
<dbReference type="PRINTS" id="PR01157">
    <property type="entry name" value="P2YPURNOCPTR"/>
</dbReference>
<keyword evidence="7" id="KW-1015">Disulfide bond</keyword>
<dbReference type="Ensembl" id="ENSCMIT00000024986.1">
    <property type="protein sequence ID" value="ENSCMIP00000024577.1"/>
    <property type="gene ID" value="ENSCMIG00000010893.1"/>
</dbReference>
<keyword evidence="2" id="KW-1003">Cell membrane</keyword>
<keyword evidence="9" id="KW-0807">Transducer</keyword>
<dbReference type="Proteomes" id="UP000314986">
    <property type="component" value="Unassembled WGS sequence"/>
</dbReference>
<dbReference type="PANTHER" id="PTHR24231:SF49">
    <property type="entry name" value="LYSOPHOSPHATIDIC ACID RECEPTOR 6-LIKE"/>
    <property type="match status" value="1"/>
</dbReference>
<dbReference type="EMBL" id="JW866301">
    <property type="protein sequence ID" value="AFO98818.1"/>
    <property type="molecule type" value="mRNA"/>
</dbReference>
<accession>V9KL98</accession>
<dbReference type="GO" id="GO:0005886">
    <property type="term" value="C:plasma membrane"/>
    <property type="evidence" value="ECO:0007669"/>
    <property type="project" value="UniProtKB-SubCell"/>
</dbReference>
<feature type="transmembrane region" description="Helical" evidence="10">
    <location>
        <begin position="103"/>
        <end position="124"/>
    </location>
</feature>
<feature type="transmembrane region" description="Helical" evidence="10">
    <location>
        <begin position="192"/>
        <end position="212"/>
    </location>
</feature>
<feature type="transmembrane region" description="Helical" evidence="10">
    <location>
        <begin position="33"/>
        <end position="53"/>
    </location>
</feature>
<evidence type="ECO:0000256" key="9">
    <source>
        <dbReference type="ARBA" id="ARBA00023224"/>
    </source>
</evidence>
<keyword evidence="14" id="KW-1185">Reference proteome</keyword>
<reference evidence="13" key="4">
    <citation type="submission" date="2025-05" db="UniProtKB">
        <authorList>
            <consortium name="Ensembl"/>
        </authorList>
    </citation>
    <scope>IDENTIFICATION</scope>
</reference>
<feature type="transmembrane region" description="Helical" evidence="10">
    <location>
        <begin position="279"/>
        <end position="303"/>
    </location>
</feature>
<keyword evidence="8 12" id="KW-0675">Receptor</keyword>
<keyword evidence="5" id="KW-0297">G-protein coupled receptor</keyword>
<feature type="transmembrane region" description="Helical" evidence="10">
    <location>
        <begin position="65"/>
        <end position="83"/>
    </location>
</feature>
<dbReference type="InterPro" id="IPR017452">
    <property type="entry name" value="GPCR_Rhodpsn_7TM"/>
</dbReference>
<dbReference type="Pfam" id="PF00001">
    <property type="entry name" value="7tm_1"/>
    <property type="match status" value="1"/>
</dbReference>
<protein>
    <submittedName>
        <fullName evidence="12 13">Cysteinyl leukotriene receptor 1-like</fullName>
    </submittedName>
</protein>
<evidence type="ECO:0000256" key="3">
    <source>
        <dbReference type="ARBA" id="ARBA00022692"/>
    </source>
</evidence>
<dbReference type="Gene3D" id="1.20.1070.10">
    <property type="entry name" value="Rhodopsin 7-helix transmembrane proteins"/>
    <property type="match status" value="1"/>
</dbReference>
<reference evidence="12 14" key="3">
    <citation type="journal article" date="2014" name="Nature">
        <title>Elephant shark genome provides unique insights into gnathostome evolution.</title>
        <authorList>
            <consortium name="International Elephant Shark Genome Sequencing Consortium"/>
            <person name="Venkatesh B."/>
            <person name="Lee A.P."/>
            <person name="Ravi V."/>
            <person name="Maurya A.K."/>
            <person name="Lian M.M."/>
            <person name="Swann J.B."/>
            <person name="Ohta Y."/>
            <person name="Flajnik M.F."/>
            <person name="Sutoh Y."/>
            <person name="Kasahara M."/>
            <person name="Hoon S."/>
            <person name="Gangu V."/>
            <person name="Roy S.W."/>
            <person name="Irimia M."/>
            <person name="Korzh V."/>
            <person name="Kondrychyn I."/>
            <person name="Lim Z.W."/>
            <person name="Tay B.H."/>
            <person name="Tohari S."/>
            <person name="Kong K.W."/>
            <person name="Ho S."/>
            <person name="Lorente-Galdos B."/>
            <person name="Quilez J."/>
            <person name="Marques-Bonet T."/>
            <person name="Raney B.J."/>
            <person name="Ingham P.W."/>
            <person name="Tay A."/>
            <person name="Hillier L.W."/>
            <person name="Minx P."/>
            <person name="Boehm T."/>
            <person name="Wilson R.K."/>
            <person name="Brenner S."/>
            <person name="Warren W.C."/>
        </authorList>
    </citation>
    <scope>NUCLEOTIDE SEQUENCE</scope>
    <source>
        <tissue evidence="12">Heart</tissue>
    </source>
</reference>
<evidence type="ECO:0000256" key="7">
    <source>
        <dbReference type="ARBA" id="ARBA00023157"/>
    </source>
</evidence>
<comment type="subcellular location">
    <subcellularLocation>
        <location evidence="1">Cell membrane</location>
        <topology evidence="1">Multi-pass membrane protein</topology>
    </subcellularLocation>
</comment>
<proteinExistence type="evidence at transcript level"/>